<reference evidence="1 2" key="1">
    <citation type="journal article" date="2014" name="PLoS Genet.">
        <title>Phylogenetically driven sequencing of extremely halophilic archaea reveals strategies for static and dynamic osmo-response.</title>
        <authorList>
            <person name="Becker E.A."/>
            <person name="Seitzer P.M."/>
            <person name="Tritt A."/>
            <person name="Larsen D."/>
            <person name="Krusor M."/>
            <person name="Yao A.I."/>
            <person name="Wu D."/>
            <person name="Madern D."/>
            <person name="Eisen J.A."/>
            <person name="Darling A.E."/>
            <person name="Facciotti M.T."/>
        </authorList>
    </citation>
    <scope>NUCLEOTIDE SEQUENCE [LARGE SCALE GENOMIC DNA]</scope>
    <source>
        <strain evidence="1 2">DSM 14210</strain>
    </source>
</reference>
<gene>
    <name evidence="1" type="ORF">C472_15444</name>
</gene>
<evidence type="ECO:0000313" key="1">
    <source>
        <dbReference type="EMBL" id="ELZ32892.1"/>
    </source>
</evidence>
<dbReference type="EMBL" id="AOJD01000079">
    <property type="protein sequence ID" value="ELZ32892.1"/>
    <property type="molecule type" value="Genomic_DNA"/>
</dbReference>
<accession>M0DDS6</accession>
<proteinExistence type="predicted"/>
<dbReference type="OrthoDB" id="330979at2157"/>
<evidence type="ECO:0008006" key="3">
    <source>
        <dbReference type="Google" id="ProtNLM"/>
    </source>
</evidence>
<evidence type="ECO:0000313" key="2">
    <source>
        <dbReference type="Proteomes" id="UP000011523"/>
    </source>
</evidence>
<name>M0DDS6_9EURY</name>
<dbReference type="PATRIC" id="fig|1227485.3.peg.3023"/>
<comment type="caution">
    <text evidence="1">The sequence shown here is derived from an EMBL/GenBank/DDBJ whole genome shotgun (WGS) entry which is preliminary data.</text>
</comment>
<dbReference type="AlphaFoldDB" id="M0DDS6"/>
<organism evidence="1 2">
    <name type="scientific">Halorubrum tebenquichense DSM 14210</name>
    <dbReference type="NCBI Taxonomy" id="1227485"/>
    <lineage>
        <taxon>Archaea</taxon>
        <taxon>Methanobacteriati</taxon>
        <taxon>Methanobacteriota</taxon>
        <taxon>Stenosarchaea group</taxon>
        <taxon>Halobacteria</taxon>
        <taxon>Halobacteriales</taxon>
        <taxon>Haloferacaceae</taxon>
        <taxon>Halorubrum</taxon>
    </lineage>
</organism>
<sequence>MHNTDVVYEIEFEAADDRRERLDAWVATDIVEWAGHESVAAFEVLTGGRRASADSKFVFEFDTLRDWAAFVESDAHETAVDNLSALTTETETALWRRSSVSLDLTVDDDSEIRPYAAQSNPVI</sequence>
<dbReference type="Proteomes" id="UP000011523">
    <property type="component" value="Unassembled WGS sequence"/>
</dbReference>
<keyword evidence="2" id="KW-1185">Reference proteome</keyword>
<protein>
    <recommendedName>
        <fullName evidence="3">ABM domain-containing protein</fullName>
    </recommendedName>
</protein>
<dbReference type="RefSeq" id="WP_006630722.1">
    <property type="nucleotide sequence ID" value="NZ_AOJD01000079.1"/>
</dbReference>